<dbReference type="SUPFAM" id="SSF51735">
    <property type="entry name" value="NAD(P)-binding Rossmann-fold domains"/>
    <property type="match status" value="1"/>
</dbReference>
<feature type="domain" description="3-hydroxyacyl-CoA dehydrogenase C-terminal" evidence="3">
    <location>
        <begin position="183"/>
        <end position="287"/>
    </location>
</feature>
<dbReference type="GO" id="GO:0008691">
    <property type="term" value="F:3-hydroxybutyryl-CoA dehydrogenase activity"/>
    <property type="evidence" value="ECO:0007669"/>
    <property type="project" value="TreeGrafter"/>
</dbReference>
<dbReference type="Pfam" id="PF02737">
    <property type="entry name" value="3HCDH_N"/>
    <property type="match status" value="1"/>
</dbReference>
<evidence type="ECO:0000259" key="4">
    <source>
        <dbReference type="Pfam" id="PF02737"/>
    </source>
</evidence>
<dbReference type="RefSeq" id="WP_182206366.1">
    <property type="nucleotide sequence ID" value="NZ_JACGLT010000014.1"/>
</dbReference>
<dbReference type="SUPFAM" id="SSF48179">
    <property type="entry name" value="6-phosphogluconate dehydrogenase C-terminal domain-like"/>
    <property type="match status" value="2"/>
</dbReference>
<dbReference type="Proteomes" id="UP000541857">
    <property type="component" value="Unassembled WGS sequence"/>
</dbReference>
<dbReference type="FunFam" id="3.40.50.720:FF:000009">
    <property type="entry name" value="Fatty oxidation complex, alpha subunit"/>
    <property type="match status" value="1"/>
</dbReference>
<dbReference type="PANTHER" id="PTHR48075">
    <property type="entry name" value="3-HYDROXYACYL-COA DEHYDROGENASE FAMILY PROTEIN"/>
    <property type="match status" value="1"/>
</dbReference>
<dbReference type="InterPro" id="IPR013328">
    <property type="entry name" value="6PGD_dom2"/>
</dbReference>
<feature type="domain" description="3-hydroxyacyl-CoA dehydrogenase C-terminal" evidence="3">
    <location>
        <begin position="314"/>
        <end position="396"/>
    </location>
</feature>
<dbReference type="GO" id="GO:0006635">
    <property type="term" value="P:fatty acid beta-oxidation"/>
    <property type="evidence" value="ECO:0007669"/>
    <property type="project" value="TreeGrafter"/>
</dbReference>
<protein>
    <submittedName>
        <fullName evidence="5">3-hydroxybutyryl-CoA dehydrogenase</fullName>
    </submittedName>
</protein>
<dbReference type="EMBL" id="JACGLT010000014">
    <property type="protein sequence ID" value="MBA6154086.1"/>
    <property type="molecule type" value="Genomic_DNA"/>
</dbReference>
<dbReference type="InterPro" id="IPR008927">
    <property type="entry name" value="6-PGluconate_DH-like_C_sf"/>
</dbReference>
<keyword evidence="6" id="KW-1185">Reference proteome</keyword>
<gene>
    <name evidence="5" type="ORF">H3Z82_15280</name>
</gene>
<comment type="caution">
    <text evidence="5">The sequence shown here is derived from an EMBL/GenBank/DDBJ whole genome shotgun (WGS) entry which is preliminary data.</text>
</comment>
<evidence type="ECO:0000313" key="5">
    <source>
        <dbReference type="EMBL" id="MBA6154086.1"/>
    </source>
</evidence>
<dbReference type="InterPro" id="IPR036291">
    <property type="entry name" value="NAD(P)-bd_dom_sf"/>
</dbReference>
<evidence type="ECO:0000256" key="2">
    <source>
        <dbReference type="ARBA" id="ARBA00023002"/>
    </source>
</evidence>
<sequence>MRIGIIGSGTMGSGIAQVAATSGCKVKLYDTNQSALDKAKTALDKILSRLIEKDRIDADEKSRIQNNISYVSNLNDLSDSDLTIEAIVENLDIKKKVFSELETYVSEDCIIASNTSSLSIASIASALKNPERCIGIHFFNPAPLMQLVEVIPAIQTSKNILDKTVNTISDWKKVVAVAKDTPGFIVNRVARPFYGEALRIYEEGIADLPAGQAGFITIDESLKTLGGFRMGPFELMDFIGNDVNYTVTETVFKAFYFDPRYKPSFTQKRFAEAGYLGRKSGKGYYNYDKNGGIIIPERDYYQEKDTHDKKLKQYIFDRVLVMLINEAADALFMNIASAEDIDNAMTKGVNYPKGLLAWANEKGIDWCVTKMDELYNEYHEDRYRCSPLLRRMLSEGMRFFD</sequence>
<accession>A0A7W2M7S4</accession>
<evidence type="ECO:0000256" key="1">
    <source>
        <dbReference type="ARBA" id="ARBA00009463"/>
    </source>
</evidence>
<dbReference type="Gene3D" id="1.10.1040.10">
    <property type="entry name" value="N-(1-d-carboxylethyl)-l-norvaline Dehydrogenase, domain 2"/>
    <property type="match status" value="2"/>
</dbReference>
<reference evidence="5 6" key="1">
    <citation type="submission" date="2020-07" db="EMBL/GenBank/DDBJ databases">
        <title>Bacterium isolated from marine sediment.</title>
        <authorList>
            <person name="Shang D."/>
        </authorList>
    </citation>
    <scope>NUCLEOTIDE SEQUENCE [LARGE SCALE GENOMIC DNA]</scope>
    <source>
        <strain evidence="5 6">F6074</strain>
    </source>
</reference>
<dbReference type="Pfam" id="PF00725">
    <property type="entry name" value="3HCDH"/>
    <property type="match status" value="2"/>
</dbReference>
<dbReference type="GO" id="GO:0070403">
    <property type="term" value="F:NAD+ binding"/>
    <property type="evidence" value="ECO:0007669"/>
    <property type="project" value="InterPro"/>
</dbReference>
<dbReference type="PROSITE" id="PS51257">
    <property type="entry name" value="PROKAR_LIPOPROTEIN"/>
    <property type="match status" value="1"/>
</dbReference>
<name>A0A7W2M7S4_9FLAO</name>
<organism evidence="5 6">
    <name type="scientific">Gelidibacter maritimus</name>
    <dbReference type="NCBI Taxonomy" id="2761487"/>
    <lineage>
        <taxon>Bacteria</taxon>
        <taxon>Pseudomonadati</taxon>
        <taxon>Bacteroidota</taxon>
        <taxon>Flavobacteriia</taxon>
        <taxon>Flavobacteriales</taxon>
        <taxon>Flavobacteriaceae</taxon>
        <taxon>Gelidibacter</taxon>
    </lineage>
</organism>
<dbReference type="PROSITE" id="PS00067">
    <property type="entry name" value="3HCDH"/>
    <property type="match status" value="1"/>
</dbReference>
<evidence type="ECO:0000313" key="6">
    <source>
        <dbReference type="Proteomes" id="UP000541857"/>
    </source>
</evidence>
<dbReference type="InterPro" id="IPR006180">
    <property type="entry name" value="3-OHacyl-CoA_DH_CS"/>
</dbReference>
<dbReference type="PANTHER" id="PTHR48075:SF5">
    <property type="entry name" value="3-HYDROXYBUTYRYL-COA DEHYDROGENASE"/>
    <property type="match status" value="1"/>
</dbReference>
<comment type="similarity">
    <text evidence="1">Belongs to the 3-hydroxyacyl-CoA dehydrogenase family.</text>
</comment>
<dbReference type="Gene3D" id="3.40.50.720">
    <property type="entry name" value="NAD(P)-binding Rossmann-like Domain"/>
    <property type="match status" value="1"/>
</dbReference>
<dbReference type="InterPro" id="IPR006108">
    <property type="entry name" value="3HC_DH_C"/>
</dbReference>
<feature type="domain" description="3-hydroxyacyl-CoA dehydrogenase NAD binding" evidence="4">
    <location>
        <begin position="3"/>
        <end position="181"/>
    </location>
</feature>
<dbReference type="InterPro" id="IPR006176">
    <property type="entry name" value="3-OHacyl-CoA_DH_NAD-bd"/>
</dbReference>
<proteinExistence type="inferred from homology"/>
<keyword evidence="2" id="KW-0560">Oxidoreductase</keyword>
<dbReference type="AlphaFoldDB" id="A0A7W2M7S4"/>
<evidence type="ECO:0000259" key="3">
    <source>
        <dbReference type="Pfam" id="PF00725"/>
    </source>
</evidence>